<organism evidence="1 2">
    <name type="scientific">Nelumbo nucifera</name>
    <name type="common">Sacred lotus</name>
    <dbReference type="NCBI Taxonomy" id="4432"/>
    <lineage>
        <taxon>Eukaryota</taxon>
        <taxon>Viridiplantae</taxon>
        <taxon>Streptophyta</taxon>
        <taxon>Embryophyta</taxon>
        <taxon>Tracheophyta</taxon>
        <taxon>Spermatophyta</taxon>
        <taxon>Magnoliopsida</taxon>
        <taxon>Proteales</taxon>
        <taxon>Nelumbonaceae</taxon>
        <taxon>Nelumbo</taxon>
    </lineage>
</organism>
<name>A0A822YH03_NELNU</name>
<dbReference type="EMBL" id="DUZY01000002">
    <property type="protein sequence ID" value="DAD28748.1"/>
    <property type="molecule type" value="Genomic_DNA"/>
</dbReference>
<protein>
    <submittedName>
        <fullName evidence="1">Uncharacterized protein</fullName>
    </submittedName>
</protein>
<proteinExistence type="predicted"/>
<accession>A0A822YH03</accession>
<dbReference type="Proteomes" id="UP000607653">
    <property type="component" value="Unassembled WGS sequence"/>
</dbReference>
<evidence type="ECO:0000313" key="2">
    <source>
        <dbReference type="Proteomes" id="UP000607653"/>
    </source>
</evidence>
<comment type="caution">
    <text evidence="1">The sequence shown here is derived from an EMBL/GenBank/DDBJ whole genome shotgun (WGS) entry which is preliminary data.</text>
</comment>
<evidence type="ECO:0000313" key="1">
    <source>
        <dbReference type="EMBL" id="DAD28748.1"/>
    </source>
</evidence>
<reference evidence="1 2" key="1">
    <citation type="journal article" date="2020" name="Mol. Biol. Evol.">
        <title>Distinct Expression and Methylation Patterns for Genes with Different Fates following a Single Whole-Genome Duplication in Flowering Plants.</title>
        <authorList>
            <person name="Shi T."/>
            <person name="Rahmani R.S."/>
            <person name="Gugger P.F."/>
            <person name="Wang M."/>
            <person name="Li H."/>
            <person name="Zhang Y."/>
            <person name="Li Z."/>
            <person name="Wang Q."/>
            <person name="Van de Peer Y."/>
            <person name="Marchal K."/>
            <person name="Chen J."/>
        </authorList>
    </citation>
    <scope>NUCLEOTIDE SEQUENCE [LARGE SCALE GENOMIC DNA]</scope>
    <source>
        <tissue evidence="1">Leaf</tissue>
    </source>
</reference>
<dbReference type="AlphaFoldDB" id="A0A822YH03"/>
<sequence>MSIHGPEWAQEFLESPHQFSRHGYGSISDQSRQYPQTTSTMANYSDYLPRPNISLQQLCTPWVLNNVNDRNNTELYPVDPIEVAENHRQVRARARQRSWSLDSPHPETMNVTTSAPCSSLRQLCTPWQDPINPPQPIIDNNTYDRGFYSSNTFQAPAAADGQRRAPTNLQLENFGPMRFPTLQRSLTIGSPHTPSERFKVRGLDLGQDSPILKLQRFKVRTLDLGGEVKEGQGAAGYR</sequence>
<gene>
    <name evidence="1" type="ORF">HUJ06_030216</name>
</gene>
<keyword evidence="2" id="KW-1185">Reference proteome</keyword>